<dbReference type="PANTHER" id="PTHR20275:SF0">
    <property type="entry name" value="NAD KINASE"/>
    <property type="match status" value="1"/>
</dbReference>
<keyword evidence="2 8" id="KW-0547">Nucleotide-binding</keyword>
<keyword evidence="10" id="KW-1185">Reference proteome</keyword>
<feature type="binding site" evidence="8">
    <location>
        <position position="156"/>
    </location>
    <ligand>
        <name>NAD(+)</name>
        <dbReference type="ChEBI" id="CHEBI:57540"/>
    </ligand>
</feature>
<accession>A0A1H6VQF6</accession>
<dbReference type="GO" id="GO:0005524">
    <property type="term" value="F:ATP binding"/>
    <property type="evidence" value="ECO:0007669"/>
    <property type="project" value="UniProtKB-KW"/>
</dbReference>
<comment type="catalytic activity">
    <reaction evidence="7 8">
        <text>NAD(+) + ATP = ADP + NADP(+) + H(+)</text>
        <dbReference type="Rhea" id="RHEA:18629"/>
        <dbReference type="ChEBI" id="CHEBI:15378"/>
        <dbReference type="ChEBI" id="CHEBI:30616"/>
        <dbReference type="ChEBI" id="CHEBI:57540"/>
        <dbReference type="ChEBI" id="CHEBI:58349"/>
        <dbReference type="ChEBI" id="CHEBI:456216"/>
        <dbReference type="EC" id="2.7.1.23"/>
    </reaction>
</comment>
<dbReference type="FunFam" id="2.60.200.30:FF:000009">
    <property type="entry name" value="Poly(P)/ATP NAD kinase"/>
    <property type="match status" value="1"/>
</dbReference>
<evidence type="ECO:0000256" key="6">
    <source>
        <dbReference type="ARBA" id="ARBA00023027"/>
    </source>
</evidence>
<dbReference type="GO" id="GO:0003951">
    <property type="term" value="F:NAD+ kinase activity"/>
    <property type="evidence" value="ECO:0007669"/>
    <property type="project" value="UniProtKB-UniRule"/>
</dbReference>
<reference evidence="9 10" key="1">
    <citation type="submission" date="2016-10" db="EMBL/GenBank/DDBJ databases">
        <authorList>
            <person name="de Groot N.N."/>
        </authorList>
    </citation>
    <scope>NUCLEOTIDE SEQUENCE [LARGE SCALE GENOMIC DNA]</scope>
    <source>
        <strain evidence="9 10">DSM 2179</strain>
    </source>
</reference>
<protein>
    <recommendedName>
        <fullName evidence="8">NAD kinase</fullName>
        <ecNumber evidence="8">2.7.1.23</ecNumber>
    </recommendedName>
    <alternativeName>
        <fullName evidence="8">ATP-dependent NAD kinase</fullName>
    </alternativeName>
</protein>
<dbReference type="GO" id="GO:0006741">
    <property type="term" value="P:NADP+ biosynthetic process"/>
    <property type="evidence" value="ECO:0007669"/>
    <property type="project" value="UniProtKB-UniRule"/>
</dbReference>
<dbReference type="EC" id="2.7.1.23" evidence="8"/>
<keyword evidence="5 8" id="KW-0521">NADP</keyword>
<dbReference type="InterPro" id="IPR017437">
    <property type="entry name" value="ATP-NAD_kinase_PpnK-typ_C"/>
</dbReference>
<gene>
    <name evidence="8" type="primary">nadK</name>
    <name evidence="9" type="ORF">SAMN05660742_10341</name>
</gene>
<evidence type="ECO:0000256" key="3">
    <source>
        <dbReference type="ARBA" id="ARBA00022777"/>
    </source>
</evidence>
<proteinExistence type="inferred from homology"/>
<dbReference type="InterPro" id="IPR017438">
    <property type="entry name" value="ATP-NAD_kinase_N"/>
</dbReference>
<dbReference type="SUPFAM" id="SSF111331">
    <property type="entry name" value="NAD kinase/diacylglycerol kinase-like"/>
    <property type="match status" value="1"/>
</dbReference>
<evidence type="ECO:0000256" key="4">
    <source>
        <dbReference type="ARBA" id="ARBA00022840"/>
    </source>
</evidence>
<evidence type="ECO:0000313" key="9">
    <source>
        <dbReference type="EMBL" id="SEJ06853.1"/>
    </source>
</evidence>
<keyword evidence="8" id="KW-0963">Cytoplasm</keyword>
<dbReference type="EMBL" id="FNZK01000003">
    <property type="protein sequence ID" value="SEJ06853.1"/>
    <property type="molecule type" value="Genomic_DNA"/>
</dbReference>
<keyword evidence="1 8" id="KW-0808">Transferase</keyword>
<feature type="active site" description="Proton acceptor" evidence="8">
    <location>
        <position position="71"/>
    </location>
</feature>
<feature type="binding site" evidence="8">
    <location>
        <begin position="145"/>
        <end position="146"/>
    </location>
    <ligand>
        <name>NAD(+)</name>
        <dbReference type="ChEBI" id="CHEBI:57540"/>
    </ligand>
</feature>
<feature type="binding site" evidence="8">
    <location>
        <begin position="71"/>
        <end position="72"/>
    </location>
    <ligand>
        <name>NAD(+)</name>
        <dbReference type="ChEBI" id="CHEBI:57540"/>
    </ligand>
</feature>
<evidence type="ECO:0000256" key="5">
    <source>
        <dbReference type="ARBA" id="ARBA00022857"/>
    </source>
</evidence>
<keyword evidence="4 8" id="KW-0067">ATP-binding</keyword>
<dbReference type="InterPro" id="IPR016064">
    <property type="entry name" value="NAD/diacylglycerol_kinase_sf"/>
</dbReference>
<evidence type="ECO:0000256" key="8">
    <source>
        <dbReference type="HAMAP-Rule" id="MF_00361"/>
    </source>
</evidence>
<comment type="caution">
    <text evidence="8">Lacks conserved residue(s) required for the propagation of feature annotation.</text>
</comment>
<dbReference type="GO" id="GO:0046872">
    <property type="term" value="F:metal ion binding"/>
    <property type="evidence" value="ECO:0007669"/>
    <property type="project" value="UniProtKB-UniRule"/>
</dbReference>
<sequence>MGSYMITVAVFPNKNKKKANSVLTRLVDFYRDKDVHLVLPKDEAEFFGYPAFGVENIFDAAINLGLTIGGDGTLLGVCRRLALRNIPVCGINIGRFGFLADIELSELEDKLEKVLQGQYRIEERLMLAGIIKRGNQMSFVGNAINDIVVTKGGVARMLNLGLSIDNCLIANYQADGLIVSTATGSTGYSLSAGGPIINPKVKLLLVTPICPHTLNARPMIISEDEEVRINVAAAHRDILLTFDGQESCNLVPGDEVIVRKSSFMAKIIKFEDKNYYKTMRTKLWRGNV</sequence>
<dbReference type="GO" id="GO:0051287">
    <property type="term" value="F:NAD binding"/>
    <property type="evidence" value="ECO:0007669"/>
    <property type="project" value="UniProtKB-ARBA"/>
</dbReference>
<comment type="subcellular location">
    <subcellularLocation>
        <location evidence="8">Cytoplasm</location>
    </subcellularLocation>
</comment>
<dbReference type="Gene3D" id="3.40.50.10330">
    <property type="entry name" value="Probable inorganic polyphosphate/atp-NAD kinase, domain 1"/>
    <property type="match status" value="1"/>
</dbReference>
<keyword evidence="3 8" id="KW-0418">Kinase</keyword>
<dbReference type="Pfam" id="PF20143">
    <property type="entry name" value="NAD_kinase_C"/>
    <property type="match status" value="1"/>
</dbReference>
<evidence type="ECO:0000256" key="1">
    <source>
        <dbReference type="ARBA" id="ARBA00022679"/>
    </source>
</evidence>
<keyword evidence="6 8" id="KW-0520">NAD</keyword>
<dbReference type="AlphaFoldDB" id="A0A1H6VQF6"/>
<dbReference type="Proteomes" id="UP000199662">
    <property type="component" value="Unassembled WGS sequence"/>
</dbReference>
<dbReference type="InterPro" id="IPR002504">
    <property type="entry name" value="NADK"/>
</dbReference>
<dbReference type="Gene3D" id="2.60.200.30">
    <property type="entry name" value="Probable inorganic polyphosphate/atp-NAD kinase, domain 2"/>
    <property type="match status" value="1"/>
</dbReference>
<dbReference type="GO" id="GO:0019674">
    <property type="term" value="P:NAD+ metabolic process"/>
    <property type="evidence" value="ECO:0007669"/>
    <property type="project" value="InterPro"/>
</dbReference>
<dbReference type="GO" id="GO:0005737">
    <property type="term" value="C:cytoplasm"/>
    <property type="evidence" value="ECO:0007669"/>
    <property type="project" value="UniProtKB-SubCell"/>
</dbReference>
<dbReference type="Pfam" id="PF01513">
    <property type="entry name" value="NAD_kinase"/>
    <property type="match status" value="1"/>
</dbReference>
<dbReference type="STRING" id="84035.SAMN05660742_10341"/>
<organism evidence="9 10">
    <name type="scientific">Propionispira arboris</name>
    <dbReference type="NCBI Taxonomy" id="84035"/>
    <lineage>
        <taxon>Bacteria</taxon>
        <taxon>Bacillati</taxon>
        <taxon>Bacillota</taxon>
        <taxon>Negativicutes</taxon>
        <taxon>Selenomonadales</taxon>
        <taxon>Selenomonadaceae</taxon>
        <taxon>Propionispira</taxon>
    </lineage>
</organism>
<comment type="function">
    <text evidence="8">Involved in the regulation of the intracellular balance of NAD and NADP, and is a key enzyme in the biosynthesis of NADP. Catalyzes specifically the phosphorylation on 2'-hydroxyl of the adenosine moiety of NAD to yield NADP.</text>
</comment>
<comment type="cofactor">
    <cofactor evidence="8">
        <name>a divalent metal cation</name>
        <dbReference type="ChEBI" id="CHEBI:60240"/>
    </cofactor>
</comment>
<evidence type="ECO:0000256" key="2">
    <source>
        <dbReference type="ARBA" id="ARBA00022741"/>
    </source>
</evidence>
<feature type="binding site" evidence="8">
    <location>
        <position position="245"/>
    </location>
    <ligand>
        <name>NAD(+)</name>
        <dbReference type="ChEBI" id="CHEBI:57540"/>
    </ligand>
</feature>
<comment type="similarity">
    <text evidence="8">Belongs to the NAD kinase family.</text>
</comment>
<evidence type="ECO:0000313" key="10">
    <source>
        <dbReference type="Proteomes" id="UP000199662"/>
    </source>
</evidence>
<feature type="binding site" evidence="8">
    <location>
        <position position="175"/>
    </location>
    <ligand>
        <name>NAD(+)</name>
        <dbReference type="ChEBI" id="CHEBI:57540"/>
    </ligand>
</feature>
<dbReference type="HAMAP" id="MF_00361">
    <property type="entry name" value="NAD_kinase"/>
    <property type="match status" value="1"/>
</dbReference>
<dbReference type="PANTHER" id="PTHR20275">
    <property type="entry name" value="NAD KINASE"/>
    <property type="match status" value="1"/>
</dbReference>
<evidence type="ECO:0000256" key="7">
    <source>
        <dbReference type="ARBA" id="ARBA00047925"/>
    </source>
</evidence>
<name>A0A1H6VQF6_9FIRM</name>
<feature type="binding site" evidence="8">
    <location>
        <begin position="186"/>
        <end position="191"/>
    </location>
    <ligand>
        <name>NAD(+)</name>
        <dbReference type="ChEBI" id="CHEBI:57540"/>
    </ligand>
</feature>